<organism evidence="1 2">
    <name type="scientific">Dreissena polymorpha</name>
    <name type="common">Zebra mussel</name>
    <name type="synonym">Mytilus polymorpha</name>
    <dbReference type="NCBI Taxonomy" id="45954"/>
    <lineage>
        <taxon>Eukaryota</taxon>
        <taxon>Metazoa</taxon>
        <taxon>Spiralia</taxon>
        <taxon>Lophotrochozoa</taxon>
        <taxon>Mollusca</taxon>
        <taxon>Bivalvia</taxon>
        <taxon>Autobranchia</taxon>
        <taxon>Heteroconchia</taxon>
        <taxon>Euheterodonta</taxon>
        <taxon>Imparidentia</taxon>
        <taxon>Neoheterodontei</taxon>
        <taxon>Myida</taxon>
        <taxon>Dreissenoidea</taxon>
        <taxon>Dreissenidae</taxon>
        <taxon>Dreissena</taxon>
    </lineage>
</organism>
<protein>
    <submittedName>
        <fullName evidence="1">Uncharacterized protein</fullName>
    </submittedName>
</protein>
<dbReference type="Proteomes" id="UP000828390">
    <property type="component" value="Unassembled WGS sequence"/>
</dbReference>
<reference evidence="1" key="1">
    <citation type="journal article" date="2019" name="bioRxiv">
        <title>The Genome of the Zebra Mussel, Dreissena polymorpha: A Resource for Invasive Species Research.</title>
        <authorList>
            <person name="McCartney M.A."/>
            <person name="Auch B."/>
            <person name="Kono T."/>
            <person name="Mallez S."/>
            <person name="Zhang Y."/>
            <person name="Obille A."/>
            <person name="Becker A."/>
            <person name="Abrahante J.E."/>
            <person name="Garbe J."/>
            <person name="Badalamenti J.P."/>
            <person name="Herman A."/>
            <person name="Mangelson H."/>
            <person name="Liachko I."/>
            <person name="Sullivan S."/>
            <person name="Sone E.D."/>
            <person name="Koren S."/>
            <person name="Silverstein K.A.T."/>
            <person name="Beckman K.B."/>
            <person name="Gohl D.M."/>
        </authorList>
    </citation>
    <scope>NUCLEOTIDE SEQUENCE</scope>
    <source>
        <strain evidence="1">Duluth1</strain>
        <tissue evidence="1">Whole animal</tissue>
    </source>
</reference>
<sequence length="97" mass="11181">MARWICGVKHDNGVDTDTLYGKLGIQEVMASLKVRRLRLYGHVERATFCIKSRRWPFQVLEVEGDQGNSDLTVLRMTCTPVAWETQTHRTEDCEIRG</sequence>
<dbReference type="AlphaFoldDB" id="A0A9D4LGY0"/>
<keyword evidence="2" id="KW-1185">Reference proteome</keyword>
<evidence type="ECO:0000313" key="2">
    <source>
        <dbReference type="Proteomes" id="UP000828390"/>
    </source>
</evidence>
<comment type="caution">
    <text evidence="1">The sequence shown here is derived from an EMBL/GenBank/DDBJ whole genome shotgun (WGS) entry which is preliminary data.</text>
</comment>
<accession>A0A9D4LGY0</accession>
<gene>
    <name evidence="1" type="ORF">DPMN_100132</name>
</gene>
<proteinExistence type="predicted"/>
<name>A0A9D4LGY0_DREPO</name>
<reference evidence="1" key="2">
    <citation type="submission" date="2020-11" db="EMBL/GenBank/DDBJ databases">
        <authorList>
            <person name="McCartney M.A."/>
            <person name="Auch B."/>
            <person name="Kono T."/>
            <person name="Mallez S."/>
            <person name="Becker A."/>
            <person name="Gohl D.M."/>
            <person name="Silverstein K.A.T."/>
            <person name="Koren S."/>
            <person name="Bechman K.B."/>
            <person name="Herman A."/>
            <person name="Abrahante J.E."/>
            <person name="Garbe J."/>
        </authorList>
    </citation>
    <scope>NUCLEOTIDE SEQUENCE</scope>
    <source>
        <strain evidence="1">Duluth1</strain>
        <tissue evidence="1">Whole animal</tissue>
    </source>
</reference>
<evidence type="ECO:0000313" key="1">
    <source>
        <dbReference type="EMBL" id="KAH3857523.1"/>
    </source>
</evidence>
<dbReference type="EMBL" id="JAIWYP010000003">
    <property type="protein sequence ID" value="KAH3857523.1"/>
    <property type="molecule type" value="Genomic_DNA"/>
</dbReference>